<feature type="domain" description="Moybdenum cofactor oxidoreductase dimerisation" evidence="4">
    <location>
        <begin position="410"/>
        <end position="494"/>
    </location>
</feature>
<organism evidence="5 6">
    <name type="scientific">Halobellus rarus</name>
    <dbReference type="NCBI Taxonomy" id="1126237"/>
    <lineage>
        <taxon>Archaea</taxon>
        <taxon>Methanobacteriati</taxon>
        <taxon>Methanobacteriota</taxon>
        <taxon>Stenosarchaea group</taxon>
        <taxon>Halobacteria</taxon>
        <taxon>Halobacteriales</taxon>
        <taxon>Haloferacaceae</taxon>
        <taxon>Halobellus</taxon>
    </lineage>
</organism>
<feature type="transmembrane region" description="Helical" evidence="2">
    <location>
        <begin position="65"/>
        <end position="85"/>
    </location>
</feature>
<keyword evidence="2" id="KW-0812">Transmembrane</keyword>
<dbReference type="Pfam" id="PF00174">
    <property type="entry name" value="Oxidored_molyb"/>
    <property type="match status" value="1"/>
</dbReference>
<evidence type="ECO:0000256" key="2">
    <source>
        <dbReference type="SAM" id="Phobius"/>
    </source>
</evidence>
<dbReference type="SUPFAM" id="SSF56524">
    <property type="entry name" value="Oxidoreductase molybdopterin-binding domain"/>
    <property type="match status" value="1"/>
</dbReference>
<dbReference type="EMBL" id="JBHUDK010000005">
    <property type="protein sequence ID" value="MFD1598605.1"/>
    <property type="molecule type" value="Genomic_DNA"/>
</dbReference>
<keyword evidence="2" id="KW-1133">Transmembrane helix</keyword>
<gene>
    <name evidence="5" type="ORF">ACFSBX_06500</name>
</gene>
<dbReference type="SUPFAM" id="SSF81296">
    <property type="entry name" value="E set domains"/>
    <property type="match status" value="1"/>
</dbReference>
<dbReference type="Pfam" id="PF03404">
    <property type="entry name" value="Mo-co_dimer"/>
    <property type="match status" value="1"/>
</dbReference>
<dbReference type="InterPro" id="IPR036374">
    <property type="entry name" value="OxRdtase_Mopterin-bd_sf"/>
</dbReference>
<keyword evidence="2" id="KW-0472">Membrane</keyword>
<feature type="transmembrane region" description="Helical" evidence="2">
    <location>
        <begin position="117"/>
        <end position="134"/>
    </location>
</feature>
<reference evidence="5 6" key="1">
    <citation type="journal article" date="2019" name="Int. J. Syst. Evol. Microbiol.">
        <title>The Global Catalogue of Microorganisms (GCM) 10K type strain sequencing project: providing services to taxonomists for standard genome sequencing and annotation.</title>
        <authorList>
            <consortium name="The Broad Institute Genomics Platform"/>
            <consortium name="The Broad Institute Genome Sequencing Center for Infectious Disease"/>
            <person name="Wu L."/>
            <person name="Ma J."/>
        </authorList>
    </citation>
    <scope>NUCLEOTIDE SEQUENCE [LARGE SCALE GENOMIC DNA]</scope>
    <source>
        <strain evidence="5 6">CGMCC 1.12121</strain>
    </source>
</reference>
<dbReference type="InterPro" id="IPR000572">
    <property type="entry name" value="OxRdtase_Mopterin-bd_dom"/>
</dbReference>
<dbReference type="RefSeq" id="WP_256419830.1">
    <property type="nucleotide sequence ID" value="NZ_JANHDI010000001.1"/>
</dbReference>
<name>A0ABD6CN71_9EURY</name>
<evidence type="ECO:0000313" key="6">
    <source>
        <dbReference type="Proteomes" id="UP001597085"/>
    </source>
</evidence>
<evidence type="ECO:0000259" key="3">
    <source>
        <dbReference type="Pfam" id="PF00174"/>
    </source>
</evidence>
<dbReference type="AlphaFoldDB" id="A0ABD6CN71"/>
<dbReference type="Gene3D" id="2.60.40.650">
    <property type="match status" value="1"/>
</dbReference>
<dbReference type="Proteomes" id="UP001597085">
    <property type="component" value="Unassembled WGS sequence"/>
</dbReference>
<feature type="compositionally biased region" description="Gly residues" evidence="1">
    <location>
        <begin position="182"/>
        <end position="199"/>
    </location>
</feature>
<dbReference type="InterPro" id="IPR005066">
    <property type="entry name" value="MoCF_OxRdtse_dimer"/>
</dbReference>
<accession>A0ABD6CN71</accession>
<feature type="region of interest" description="Disordered" evidence="1">
    <location>
        <begin position="182"/>
        <end position="217"/>
    </location>
</feature>
<evidence type="ECO:0000313" key="5">
    <source>
        <dbReference type="EMBL" id="MFD1598605.1"/>
    </source>
</evidence>
<dbReference type="InterPro" id="IPR014756">
    <property type="entry name" value="Ig_E-set"/>
</dbReference>
<dbReference type="Gene3D" id="3.90.420.10">
    <property type="entry name" value="Oxidoreductase, molybdopterin-binding domain"/>
    <property type="match status" value="1"/>
</dbReference>
<comment type="caution">
    <text evidence="5">The sequence shown here is derived from an EMBL/GenBank/DDBJ whole genome shotgun (WGS) entry which is preliminary data.</text>
</comment>
<feature type="transmembrane region" description="Helical" evidence="2">
    <location>
        <begin position="92"/>
        <end position="111"/>
    </location>
</feature>
<evidence type="ECO:0000256" key="1">
    <source>
        <dbReference type="SAM" id="MobiDB-lite"/>
    </source>
</evidence>
<protein>
    <submittedName>
        <fullName evidence="5">Molybdopterin-dependent oxidoreductase</fullName>
    </submittedName>
</protein>
<keyword evidence="6" id="KW-1185">Reference proteome</keyword>
<dbReference type="PANTHER" id="PTHR19372">
    <property type="entry name" value="SULFITE REDUCTASE"/>
    <property type="match status" value="1"/>
</dbReference>
<proteinExistence type="predicted"/>
<evidence type="ECO:0000259" key="4">
    <source>
        <dbReference type="Pfam" id="PF03404"/>
    </source>
</evidence>
<sequence>MHSTPVRRAAVGAVVGIVWLAGLYLAAPLVGGFAPVALAEGVIVRSPGWLSTLAVGVLGFSAKPVLLGSVLVGAVAVSAVAWALWPWERSEATPLAGVLGVGATVAALAVAGGTLSPGSVLGVALAVAPPYVASRLLSTATTPSSPDRRRFLRRIGTVAVVGTGSLLGLRAGFDRLVGGGGRGGSAGSGGSGGVAGGTGDNVDDADGASTPSEGDPRFDFAGMPAAVTAPEDHYVVDINIRPPDVDPDSWTLDVDGAVESPYDLSYDELRDHEASVEQVTTMVCISNPVGGDLIGTPRWTGVQLSDLVAEADPADGAVDVVTHAADGYSEAIPLEIVEREDILIAYEMGSSPLATEHGFPARLLVPGRYGMKMTKWITRIEVSAADHEAYWEERGWDEEAVVNTMSYVRGVERDGDRVTVGGVAFGGLETGVEEIAAVEVSVDDGDSWNEAELEPQIAPHAWRRWRYVFDAPDRSGFAVVVRAITRDGTVQTETGASPRPSGATGWHRRYVRV</sequence>
<feature type="transmembrane region" description="Helical" evidence="2">
    <location>
        <begin position="155"/>
        <end position="173"/>
    </location>
</feature>
<dbReference type="PANTHER" id="PTHR19372:SF7">
    <property type="entry name" value="SULFITE OXIDASE, MITOCHONDRIAL"/>
    <property type="match status" value="1"/>
</dbReference>
<feature type="domain" description="Oxidoreductase molybdopterin-binding" evidence="3">
    <location>
        <begin position="242"/>
        <end position="391"/>
    </location>
</feature>